<dbReference type="InterPro" id="IPR003772">
    <property type="entry name" value="YceD"/>
</dbReference>
<dbReference type="Proteomes" id="UP000037267">
    <property type="component" value="Unassembled WGS sequence"/>
</dbReference>
<dbReference type="Pfam" id="PF02620">
    <property type="entry name" value="YceD"/>
    <property type="match status" value="1"/>
</dbReference>
<evidence type="ECO:0008006" key="3">
    <source>
        <dbReference type="Google" id="ProtNLM"/>
    </source>
</evidence>
<dbReference type="RefSeq" id="WP_050354869.1">
    <property type="nucleotide sequence ID" value="NZ_LGSS01000005.1"/>
</dbReference>
<dbReference type="EMBL" id="LGSS01000005">
    <property type="protein sequence ID" value="KNF08768.1"/>
    <property type="molecule type" value="Genomic_DNA"/>
</dbReference>
<evidence type="ECO:0000313" key="2">
    <source>
        <dbReference type="Proteomes" id="UP000037267"/>
    </source>
</evidence>
<reference evidence="2" key="1">
    <citation type="submission" date="2015-07" db="EMBL/GenBank/DDBJ databases">
        <title>Draft genome sequence of the purine-degrading Gottschalkia purinilyticum DSM 1384 (formerly Clostridium purinilyticum).</title>
        <authorList>
            <person name="Poehlein A."/>
            <person name="Schiel-Bengelsdorf B."/>
            <person name="Bengelsdorf F.R."/>
            <person name="Daniel R."/>
            <person name="Duerre P."/>
        </authorList>
    </citation>
    <scope>NUCLEOTIDE SEQUENCE [LARGE SCALE GENOMIC DNA]</scope>
    <source>
        <strain evidence="2">DSM 1384</strain>
    </source>
</reference>
<dbReference type="STRING" id="1503.CLPU_5c00750"/>
<accession>A0A0L0WB87</accession>
<keyword evidence="2" id="KW-1185">Reference proteome</keyword>
<proteinExistence type="predicted"/>
<protein>
    <recommendedName>
        <fullName evidence="3">Metal-binding protein</fullName>
    </recommendedName>
</protein>
<name>A0A0L0WB87_GOTPU</name>
<dbReference type="AlphaFoldDB" id="A0A0L0WB87"/>
<dbReference type="PANTHER" id="PTHR34374">
    <property type="entry name" value="LARGE RIBOSOMAL RNA SUBUNIT ACCUMULATION PROTEIN YCED HOMOLOG 1, CHLOROPLASTIC"/>
    <property type="match status" value="1"/>
</dbReference>
<sequence>MKLDLSMLLDRTVHKIDINKAVDVDLSSNGMAKQRDLKLLRPAEIEGSIYNTDEGLFLDAKVTYNYSENCARCLAEFENTIEVVLSGKIVEKNDENREQESDEIIIYYNGDEVEIEEAIASTILLSLPMKSLCKEDCKGLCDMCGKDLNSEQCKCTKEEIDPRLAKLKDLFD</sequence>
<dbReference type="PATRIC" id="fig|1503.3.peg.2599"/>
<dbReference type="OrthoDB" id="9790372at2"/>
<dbReference type="PANTHER" id="PTHR34374:SF1">
    <property type="entry name" value="LARGE RIBOSOMAL RNA SUBUNIT ACCUMULATION PROTEIN YCED HOMOLOG 1, CHLOROPLASTIC"/>
    <property type="match status" value="1"/>
</dbReference>
<comment type="caution">
    <text evidence="1">The sequence shown here is derived from an EMBL/GenBank/DDBJ whole genome shotgun (WGS) entry which is preliminary data.</text>
</comment>
<organism evidence="1 2">
    <name type="scientific">Gottschalkia purinilytica</name>
    <name type="common">Clostridium purinilyticum</name>
    <dbReference type="NCBI Taxonomy" id="1503"/>
    <lineage>
        <taxon>Bacteria</taxon>
        <taxon>Bacillati</taxon>
        <taxon>Bacillota</taxon>
        <taxon>Tissierellia</taxon>
        <taxon>Tissierellales</taxon>
        <taxon>Gottschalkiaceae</taxon>
        <taxon>Gottschalkia</taxon>
    </lineage>
</organism>
<gene>
    <name evidence="1" type="ORF">CLPU_5c00750</name>
</gene>
<evidence type="ECO:0000313" key="1">
    <source>
        <dbReference type="EMBL" id="KNF08768.1"/>
    </source>
</evidence>